<comment type="caution">
    <text evidence="3">The sequence shown here is derived from an EMBL/GenBank/DDBJ whole genome shotgun (WGS) entry which is preliminary data.</text>
</comment>
<evidence type="ECO:0000256" key="1">
    <source>
        <dbReference type="SAM" id="Coils"/>
    </source>
</evidence>
<organism evidence="3 4">
    <name type="scientific">Perkinsus olseni</name>
    <name type="common">Perkinsus atlanticus</name>
    <dbReference type="NCBI Taxonomy" id="32597"/>
    <lineage>
        <taxon>Eukaryota</taxon>
        <taxon>Sar</taxon>
        <taxon>Alveolata</taxon>
        <taxon>Perkinsozoa</taxon>
        <taxon>Perkinsea</taxon>
        <taxon>Perkinsida</taxon>
        <taxon>Perkinsidae</taxon>
        <taxon>Perkinsus</taxon>
    </lineage>
</organism>
<feature type="region of interest" description="Disordered" evidence="2">
    <location>
        <begin position="486"/>
        <end position="505"/>
    </location>
</feature>
<feature type="region of interest" description="Disordered" evidence="2">
    <location>
        <begin position="1303"/>
        <end position="1332"/>
    </location>
</feature>
<reference evidence="3 4" key="1">
    <citation type="submission" date="2020-04" db="EMBL/GenBank/DDBJ databases">
        <title>Perkinsus olseni comparative genomics.</title>
        <authorList>
            <person name="Bogema D.R."/>
        </authorList>
    </citation>
    <scope>NUCLEOTIDE SEQUENCE [LARGE SCALE GENOMIC DNA]</scope>
    <source>
        <strain evidence="3">ATCC PRA-179</strain>
    </source>
</reference>
<protein>
    <submittedName>
        <fullName evidence="3">Uncharacterized protein</fullName>
    </submittedName>
</protein>
<accession>A0A7J6LMB2</accession>
<feature type="region of interest" description="Disordered" evidence="2">
    <location>
        <begin position="851"/>
        <end position="948"/>
    </location>
</feature>
<feature type="region of interest" description="Disordered" evidence="2">
    <location>
        <begin position="1685"/>
        <end position="1723"/>
    </location>
</feature>
<feature type="region of interest" description="Disordered" evidence="2">
    <location>
        <begin position="1586"/>
        <end position="1608"/>
    </location>
</feature>
<evidence type="ECO:0000313" key="4">
    <source>
        <dbReference type="Proteomes" id="UP000570595"/>
    </source>
</evidence>
<feature type="compositionally biased region" description="Basic and acidic residues" evidence="2">
    <location>
        <begin position="1697"/>
        <end position="1723"/>
    </location>
</feature>
<sequence length="1895" mass="210634">MQAIPEPDEHKKQCRVRILNAREGVGPTEMHRRASFTISLLTRLLQGDDPDRVLAESLVCGDDEFPWTIRESATRSSSRSGVTNIVQEIFGRLADCSDEESCEIEVIDEVQDIIAGPPEFFEKDNIDEPWALEEDAPPPLTPPKRSRSEGLIELLHCYDRIQQQARVVTSAANVCLEEMSVPPHKQRKNARRGGLHALRESWLDARRIRMGASSMGQVRGREIAHAKTQMRRVMDSYTAKFEEYVAILDDINSLGVRHRYTDRRLKLYQLMALREEPRLKEALADSACIAKLSIQTYVLSLYKGMAALYGKISLQAQTARARRDKRASIPHEAHTTAVTESTNLKLIVALESSEGTAEVASEGHEELPIHDSDFTTPRGSVRQADLSSDSVSSYSNGAAVLEDTVDRRHTKLEARKKAVEEKIAHTRGMLERKIQEIVSSEFEGALEGNSEWEAHLRRARHLSSERQILVERIEAAEQRLAEMSLDSSIPSGPISGRKEAETTGGRQQTIPYGVWLDSRKAQKDCLAQRSQFEEATRRFDTLSAMLYRRGIAFSRKVRSYLSREPGVPDDIYLEPAQEELIAEARNAHRRAVGGIEWLTTALEKLAHTPEHLWEVKAADVNRALQHLPAKIERFTHVYPGYRELVRELLGEEADAEEVLPDPEEEEREEFERLLCKYEDFRGHALRVAAMNSVIREEGARTRSEIIALREKTQEGEDLEIFDPSRAVRLILYGVYARIAAKREERESKVVVVDKKRSSLWRPRRSVTAPSLPRDGRKSRISPLQRFKQGGRTVIAATRLADTRNRATPSRAKTLEEEDLAVERRRLTEQIAVAEKLERFWKRRITRARQIQLERTEEDGPAAAQTRSHDSGSGAEVTPNPAEEASESVVGDESHAQHSSRGESVGADHRLRPDLLSSNTEDMVVQERESNPAARHAQTIEQRSAVETHDESRSYFIAVGLAAGSELVPGEEEGRMAAQTRGDDLGSERHIVGRPVMESPTTSVGEQDRVRDLSPGCSNVYGGRPRHGGLSSPRQSAFFAGSSDLNVQGCGVVAVAQKDPRRRRRSSVSVHLVAAAERLGQEITQLGYLIAAMQQSSAEELHKNFPILRDRLEEIPPKTRLLVIEELLGILERKSTAHDPSSGLVAGELRNEWYRLKSVLMGVSPVEDTHDDSDRQCAELGASEVTWNIGAAKASLEDALTSMLVDASFEDYELPLETEGSAVVTWDQSLHQYERPVSDLERQWPEVDNVHSGPAMAQPVQKARDADSPTIRCKANELDEYQERRYDEWRKRVDDMFEEINAEKLRQDRRQLQEEEEEEEKTSAGSRLAPKPRQRLSQCFLSRRYFTKEELATHIVAPPSDRLPAPGRRVPLRARRIGATAGGRQSLEASKVGEGLGCEQSAQHGLSTFTGIFRRIINASRMVGDTSEAFSPQEDGREEDKCPMKSSRLSGYSLVGTMFSAFKDGGEDRCRSVVHRTTCVREVDIISRARASAVVYLPQLETVLSPWERRKLKRRRLLDRRQKFRRYCLRPLSSPSLLIIDGFGLCRGSNAARSVGDTPRRTEQMRLWKMHSVTSSRIVKCVPGSSSSARQLNLRQKRSGPSLARRGPLTASPAELFGLGPIAPAGCEPPVETEVTRATSCCDRASPKVKRRLIEATLEDGRATMLYQEPVVQTCNTAPVAGCGTNRSGQARTSRGGCRAERGVDSALKASKESSPRATDRTGRVDHEMSLEDCLGGVGVFGKITNCTSEAIKPSPRVKPAESLFENGSRGCCTGQGGRRVLDVGKPNLSLSMSAARGNGGLATSSRHGQTCGTFADPAGVGVNPGRGGGPSIGSKIKPWRGLEQELQPADTICLKRPSEGVKTVLPKLVRIKALPPLTAKGAGSPSTYREDSCSY</sequence>
<keyword evidence="1" id="KW-0175">Coiled coil</keyword>
<name>A0A7J6LMB2_PEROL</name>
<dbReference type="Proteomes" id="UP000570595">
    <property type="component" value="Unassembled WGS sequence"/>
</dbReference>
<feature type="compositionally biased region" description="Basic and acidic residues" evidence="2">
    <location>
        <begin position="1303"/>
        <end position="1312"/>
    </location>
</feature>
<dbReference type="EMBL" id="JABAHT010000238">
    <property type="protein sequence ID" value="KAF4660236.1"/>
    <property type="molecule type" value="Genomic_DNA"/>
</dbReference>
<evidence type="ECO:0000313" key="3">
    <source>
        <dbReference type="EMBL" id="KAF4660236.1"/>
    </source>
</evidence>
<feature type="coiled-coil region" evidence="1">
    <location>
        <begin position="459"/>
        <end position="486"/>
    </location>
</feature>
<gene>
    <name evidence="3" type="ORF">FOZ61_004149</name>
</gene>
<dbReference type="OrthoDB" id="459330at2759"/>
<evidence type="ECO:0000256" key="2">
    <source>
        <dbReference type="SAM" id="MobiDB-lite"/>
    </source>
</evidence>
<proteinExistence type="predicted"/>